<evidence type="ECO:0000313" key="2">
    <source>
        <dbReference type="EMBL" id="MEL1243626.1"/>
    </source>
</evidence>
<accession>A0ABU9HUG1</accession>
<feature type="transmembrane region" description="Helical" evidence="1">
    <location>
        <begin position="12"/>
        <end position="31"/>
    </location>
</feature>
<organism evidence="2 3">
    <name type="scientific">Flavobacterium arundinis</name>
    <dbReference type="NCBI Taxonomy" id="3139143"/>
    <lineage>
        <taxon>Bacteria</taxon>
        <taxon>Pseudomonadati</taxon>
        <taxon>Bacteroidota</taxon>
        <taxon>Flavobacteriia</taxon>
        <taxon>Flavobacteriales</taxon>
        <taxon>Flavobacteriaceae</taxon>
        <taxon>Flavobacterium</taxon>
    </lineage>
</organism>
<sequence length="244" mass="28211">MKDFWSVMSAGNLAVFFGIIIAGIIVTWYTAYQYYDGVVSGHLADEKNEQLRIKQEKIIELQNESLNFYTGTVSPVLKLGILDKNHNYIELHNMSNYPIHDLNLEFYYPDLIRKKCPPKSINGRLIYDEECLKTTSVTYTRTFNIPPQSAIVLTEMPLVVGQGINNLEVKIITRKTRELLQLVVMKQGDKITSQCRTYELDSKGHKLIRTDINQLELPENYWNQHFYPIQSGLIVNPNHTEKLL</sequence>
<keyword evidence="3" id="KW-1185">Reference proteome</keyword>
<keyword evidence="1" id="KW-0472">Membrane</keyword>
<comment type="caution">
    <text evidence="2">The sequence shown here is derived from an EMBL/GenBank/DDBJ whole genome shotgun (WGS) entry which is preliminary data.</text>
</comment>
<dbReference type="RefSeq" id="WP_341695941.1">
    <property type="nucleotide sequence ID" value="NZ_JBBYHR010000002.1"/>
</dbReference>
<evidence type="ECO:0000313" key="3">
    <source>
        <dbReference type="Proteomes" id="UP001464555"/>
    </source>
</evidence>
<evidence type="ECO:0000256" key="1">
    <source>
        <dbReference type="SAM" id="Phobius"/>
    </source>
</evidence>
<name>A0ABU9HUG1_9FLAO</name>
<dbReference type="EMBL" id="JBBYHR010000002">
    <property type="protein sequence ID" value="MEL1243626.1"/>
    <property type="molecule type" value="Genomic_DNA"/>
</dbReference>
<keyword evidence="1" id="KW-1133">Transmembrane helix</keyword>
<protein>
    <submittedName>
        <fullName evidence="2">Uncharacterized protein</fullName>
    </submittedName>
</protein>
<proteinExistence type="predicted"/>
<gene>
    <name evidence="2" type="ORF">AAEO56_05090</name>
</gene>
<dbReference type="Proteomes" id="UP001464555">
    <property type="component" value="Unassembled WGS sequence"/>
</dbReference>
<keyword evidence="1" id="KW-0812">Transmembrane</keyword>
<reference evidence="2 3" key="1">
    <citation type="submission" date="2024-04" db="EMBL/GenBank/DDBJ databases">
        <title>Flavobacterium sp. DGU11 16S ribosomal RNA gene Genome sequencing and assembly.</title>
        <authorList>
            <person name="Park S."/>
        </authorList>
    </citation>
    <scope>NUCLEOTIDE SEQUENCE [LARGE SCALE GENOMIC DNA]</scope>
    <source>
        <strain evidence="2 3">DGU11</strain>
    </source>
</reference>